<gene>
    <name evidence="2" type="ORF">OFLC_LOCUS2331</name>
</gene>
<keyword evidence="1" id="KW-0472">Membrane</keyword>
<evidence type="ECO:0000256" key="1">
    <source>
        <dbReference type="SAM" id="Phobius"/>
    </source>
</evidence>
<sequence length="110" mass="12711">MIANRVEGIYYLVTISTVQLQLIHCFNRLSTATYDCGWWLKLIVVCAIMLLSPLLSLILLAYQPVLTKRKREEEAEKRMCFDVSLPAVAPERFNKRIFQFNTRLVTSQSA</sequence>
<keyword evidence="1" id="KW-0812">Transmembrane</keyword>
<accession>A0A183H4C1</accession>
<protein>
    <submittedName>
        <fullName evidence="4">G_PROTEIN_RECEP_F1_2 domain-containing protein</fullName>
    </submittedName>
</protein>
<feature type="transmembrane region" description="Helical" evidence="1">
    <location>
        <begin position="38"/>
        <end position="62"/>
    </location>
</feature>
<keyword evidence="1" id="KW-1133">Transmembrane helix</keyword>
<reference evidence="4" key="1">
    <citation type="submission" date="2016-06" db="UniProtKB">
        <authorList>
            <consortium name="WormBaseParasite"/>
        </authorList>
    </citation>
    <scope>IDENTIFICATION</scope>
</reference>
<keyword evidence="3" id="KW-1185">Reference proteome</keyword>
<reference evidence="2 3" key="2">
    <citation type="submission" date="2018-11" db="EMBL/GenBank/DDBJ databases">
        <authorList>
            <consortium name="Pathogen Informatics"/>
        </authorList>
    </citation>
    <scope>NUCLEOTIDE SEQUENCE [LARGE SCALE GENOMIC DNA]</scope>
</reference>
<dbReference type="WBParaSite" id="OFLC_0000233001-mRNA-1">
    <property type="protein sequence ID" value="OFLC_0000233001-mRNA-1"/>
    <property type="gene ID" value="OFLC_0000233001"/>
</dbReference>
<name>A0A183H4C1_9BILA</name>
<proteinExistence type="predicted"/>
<dbReference type="AlphaFoldDB" id="A0A183H4C1"/>
<dbReference type="Proteomes" id="UP000267606">
    <property type="component" value="Unassembled WGS sequence"/>
</dbReference>
<organism evidence="4">
    <name type="scientific">Onchocerca flexuosa</name>
    <dbReference type="NCBI Taxonomy" id="387005"/>
    <lineage>
        <taxon>Eukaryota</taxon>
        <taxon>Metazoa</taxon>
        <taxon>Ecdysozoa</taxon>
        <taxon>Nematoda</taxon>
        <taxon>Chromadorea</taxon>
        <taxon>Rhabditida</taxon>
        <taxon>Spirurina</taxon>
        <taxon>Spiruromorpha</taxon>
        <taxon>Filarioidea</taxon>
        <taxon>Onchocercidae</taxon>
        <taxon>Onchocerca</taxon>
    </lineage>
</organism>
<evidence type="ECO:0000313" key="4">
    <source>
        <dbReference type="WBParaSite" id="OFLC_0000233001-mRNA-1"/>
    </source>
</evidence>
<dbReference type="EMBL" id="UZAJ01001317">
    <property type="protein sequence ID" value="VDO32623.1"/>
    <property type="molecule type" value="Genomic_DNA"/>
</dbReference>
<evidence type="ECO:0000313" key="3">
    <source>
        <dbReference type="Proteomes" id="UP000267606"/>
    </source>
</evidence>
<evidence type="ECO:0000313" key="2">
    <source>
        <dbReference type="EMBL" id="VDO32623.1"/>
    </source>
</evidence>